<name>A0ACA9PQS4_9GLOM</name>
<reference evidence="1" key="1">
    <citation type="submission" date="2021-06" db="EMBL/GenBank/DDBJ databases">
        <authorList>
            <person name="Kallberg Y."/>
            <person name="Tangrot J."/>
            <person name="Rosling A."/>
        </authorList>
    </citation>
    <scope>NUCLEOTIDE SEQUENCE</scope>
    <source>
        <strain evidence="1">28 12/20/2015</strain>
    </source>
</reference>
<feature type="non-terminal residue" evidence="1">
    <location>
        <position position="1"/>
    </location>
</feature>
<dbReference type="EMBL" id="CAJVPW010029125">
    <property type="protein sequence ID" value="CAG8720258.1"/>
    <property type="molecule type" value="Genomic_DNA"/>
</dbReference>
<accession>A0ACA9PQS4</accession>
<proteinExistence type="predicted"/>
<feature type="non-terminal residue" evidence="1">
    <location>
        <position position="156"/>
    </location>
</feature>
<dbReference type="Proteomes" id="UP000789366">
    <property type="component" value="Unassembled WGS sequence"/>
</dbReference>
<evidence type="ECO:0000313" key="1">
    <source>
        <dbReference type="EMBL" id="CAG8720258.1"/>
    </source>
</evidence>
<keyword evidence="2" id="KW-1185">Reference proteome</keyword>
<comment type="caution">
    <text evidence="1">The sequence shown here is derived from an EMBL/GenBank/DDBJ whole genome shotgun (WGS) entry which is preliminary data.</text>
</comment>
<protein>
    <submittedName>
        <fullName evidence="1">7108_t:CDS:1</fullName>
    </submittedName>
</protein>
<evidence type="ECO:0000313" key="2">
    <source>
        <dbReference type="Proteomes" id="UP000789366"/>
    </source>
</evidence>
<gene>
    <name evidence="1" type="ORF">SPELUC_LOCUS12384</name>
</gene>
<sequence length="156" mass="17981">KLIKEHHIRAPAIVYSFSFALKEWGCFGVSKINNVHFDLNALNSLVIPLEQRKILEGLVKKCTGSNKDVNYLSSKSLDPIVSKAEFLEHPLWMMSTNLGQSLIMEQKLVQILYIVHNWNAILLLDEADIYLERYNTTDLKCNVMVSMFLLIWNTIK</sequence>
<organism evidence="1 2">
    <name type="scientific">Cetraspora pellucida</name>
    <dbReference type="NCBI Taxonomy" id="1433469"/>
    <lineage>
        <taxon>Eukaryota</taxon>
        <taxon>Fungi</taxon>
        <taxon>Fungi incertae sedis</taxon>
        <taxon>Mucoromycota</taxon>
        <taxon>Glomeromycotina</taxon>
        <taxon>Glomeromycetes</taxon>
        <taxon>Diversisporales</taxon>
        <taxon>Gigasporaceae</taxon>
        <taxon>Cetraspora</taxon>
    </lineage>
</organism>